<name>A0A5B8Z0B0_CYTDA</name>
<accession>A0A5B8Z0B0</accession>
<organism evidence="2 3">
    <name type="scientific">Cytobacillus dafuensis</name>
    <name type="common">Bacillus dafuensis</name>
    <dbReference type="NCBI Taxonomy" id="1742359"/>
    <lineage>
        <taxon>Bacteria</taxon>
        <taxon>Bacillati</taxon>
        <taxon>Bacillota</taxon>
        <taxon>Bacilli</taxon>
        <taxon>Bacillales</taxon>
        <taxon>Bacillaceae</taxon>
        <taxon>Cytobacillus</taxon>
    </lineage>
</organism>
<feature type="transmembrane region" description="Helical" evidence="1">
    <location>
        <begin position="107"/>
        <end position="127"/>
    </location>
</feature>
<dbReference type="RefSeq" id="WP_057776217.1">
    <property type="nucleotide sequence ID" value="NZ_CP042593.1"/>
</dbReference>
<evidence type="ECO:0000313" key="2">
    <source>
        <dbReference type="EMBL" id="QED46157.1"/>
    </source>
</evidence>
<dbReference type="OrthoDB" id="2974577at2"/>
<evidence type="ECO:0000313" key="3">
    <source>
        <dbReference type="Proteomes" id="UP000321555"/>
    </source>
</evidence>
<dbReference type="Proteomes" id="UP000321555">
    <property type="component" value="Chromosome"/>
</dbReference>
<dbReference type="InterPro" id="IPR019235">
    <property type="entry name" value="DUF2178_TM"/>
</dbReference>
<feature type="transmembrane region" description="Helical" evidence="1">
    <location>
        <begin position="78"/>
        <end position="95"/>
    </location>
</feature>
<reference evidence="3" key="1">
    <citation type="submission" date="2019-08" db="EMBL/GenBank/DDBJ databases">
        <authorList>
            <person name="Zheng X."/>
        </authorList>
    </citation>
    <scope>NUCLEOTIDE SEQUENCE [LARGE SCALE GENOMIC DNA]</scope>
    <source>
        <strain evidence="3">FJAT-25496</strain>
    </source>
</reference>
<dbReference type="Pfam" id="PF09946">
    <property type="entry name" value="DUF2178"/>
    <property type="match status" value="1"/>
</dbReference>
<proteinExistence type="predicted"/>
<evidence type="ECO:0008006" key="4">
    <source>
        <dbReference type="Google" id="ProtNLM"/>
    </source>
</evidence>
<keyword evidence="3" id="KW-1185">Reference proteome</keyword>
<keyword evidence="1" id="KW-0812">Transmembrane</keyword>
<evidence type="ECO:0000256" key="1">
    <source>
        <dbReference type="SAM" id="Phobius"/>
    </source>
</evidence>
<dbReference type="KEGG" id="bda:FSZ17_01910"/>
<keyword evidence="1" id="KW-1133">Transmembrane helix</keyword>
<keyword evidence="1" id="KW-0472">Membrane</keyword>
<gene>
    <name evidence="2" type="ORF">FSZ17_01910</name>
</gene>
<feature type="transmembrane region" description="Helical" evidence="1">
    <location>
        <begin position="38"/>
        <end position="57"/>
    </location>
</feature>
<dbReference type="EMBL" id="CP042593">
    <property type="protein sequence ID" value="QED46157.1"/>
    <property type="molecule type" value="Genomic_DNA"/>
</dbReference>
<sequence length="133" mass="15258">MGENNTKKVISLITLLFALFMTGVLCVKWFRFGTLDSFLIFAIFMAWSFFFNAITWGDHEGANAKDELDNHIKTQSAKISYFVLMIASGLILFISERTGDFNKIDNYPLVIVVGLTFLVLPMTEFIYSRKYRS</sequence>
<dbReference type="STRING" id="1742359.GCA_001439625_01173"/>
<dbReference type="AlphaFoldDB" id="A0A5B8Z0B0"/>
<protein>
    <recommendedName>
        <fullName evidence="4">DUF2178 domain-containing protein</fullName>
    </recommendedName>
</protein>
<feature type="transmembrane region" description="Helical" evidence="1">
    <location>
        <begin position="12"/>
        <end position="32"/>
    </location>
</feature>